<comment type="similarity">
    <text evidence="1">Belongs to the sigma-70 factor family. ECF subfamily.</text>
</comment>
<dbReference type="SUPFAM" id="SSF88946">
    <property type="entry name" value="Sigma2 domain of RNA polymerase sigma factors"/>
    <property type="match status" value="1"/>
</dbReference>
<dbReference type="InterPro" id="IPR036388">
    <property type="entry name" value="WH-like_DNA-bd_sf"/>
</dbReference>
<dbReference type="InterPro" id="IPR039425">
    <property type="entry name" value="RNA_pol_sigma-70-like"/>
</dbReference>
<keyword evidence="4" id="KW-0804">Transcription</keyword>
<evidence type="ECO:0000256" key="3">
    <source>
        <dbReference type="ARBA" id="ARBA00023082"/>
    </source>
</evidence>
<keyword evidence="3" id="KW-0731">Sigma factor</keyword>
<feature type="domain" description="RNA polymerase sigma factor 70 region 4 type 2" evidence="6">
    <location>
        <begin position="117"/>
        <end position="167"/>
    </location>
</feature>
<dbReference type="Proteomes" id="UP000292039">
    <property type="component" value="Unassembled WGS sequence"/>
</dbReference>
<dbReference type="RefSeq" id="WP_068375503.1">
    <property type="nucleotide sequence ID" value="NZ_CBCSEB010000024.1"/>
</dbReference>
<evidence type="ECO:0000256" key="4">
    <source>
        <dbReference type="ARBA" id="ARBA00023163"/>
    </source>
</evidence>
<gene>
    <name evidence="7" type="ORF">AAV32_17270</name>
    <name evidence="8" type="ORF">EV679_3209</name>
</gene>
<dbReference type="Proteomes" id="UP000078084">
    <property type="component" value="Unassembled WGS sequence"/>
</dbReference>
<evidence type="ECO:0000313" key="10">
    <source>
        <dbReference type="Proteomes" id="UP000292039"/>
    </source>
</evidence>
<dbReference type="PANTHER" id="PTHR43133:SF63">
    <property type="entry name" value="RNA POLYMERASE SIGMA FACTOR FECI-RELATED"/>
    <property type="match status" value="1"/>
</dbReference>
<dbReference type="Pfam" id="PF08281">
    <property type="entry name" value="Sigma70_r4_2"/>
    <property type="match status" value="1"/>
</dbReference>
<dbReference type="InterPro" id="IPR014284">
    <property type="entry name" value="RNA_pol_sigma-70_dom"/>
</dbReference>
<sequence>MPSSALTPSADIATLYADHHSWLRNWIASKLQHSGREVAEDLAHDTFVSLISSRNRAPEPDELLKPRAYLATVAKGVVVSWIRRQSLERAWLETLATLPEPQHPSPEHQHVIVETLAEIDAMLDTLKPRAKQAFLMATVDGMKQADIATALGISIPTVKSYMHKAYLLCLSQMPDD</sequence>
<dbReference type="CDD" id="cd06171">
    <property type="entry name" value="Sigma70_r4"/>
    <property type="match status" value="1"/>
</dbReference>
<evidence type="ECO:0000313" key="7">
    <source>
        <dbReference type="EMBL" id="KKO70299.1"/>
    </source>
</evidence>
<reference evidence="7 9" key="1">
    <citation type="submission" date="2015-04" db="EMBL/GenBank/DDBJ databases">
        <title>Genome sequence of Kerstersia gyiorum CG1.</title>
        <authorList>
            <person name="Greninger A.L."/>
            <person name="Kozyreva V."/>
            <person name="Chaturvedi V."/>
        </authorList>
    </citation>
    <scope>NUCLEOTIDE SEQUENCE [LARGE SCALE GENOMIC DNA]</scope>
    <source>
        <strain evidence="7 9">CG1</strain>
    </source>
</reference>
<feature type="domain" description="RNA polymerase sigma-70 region 2" evidence="5">
    <location>
        <begin position="15"/>
        <end position="86"/>
    </location>
</feature>
<dbReference type="InterPro" id="IPR013325">
    <property type="entry name" value="RNA_pol_sigma_r2"/>
</dbReference>
<dbReference type="AlphaFoldDB" id="A0A171KN32"/>
<evidence type="ECO:0000313" key="9">
    <source>
        <dbReference type="Proteomes" id="UP000078084"/>
    </source>
</evidence>
<keyword evidence="9" id="KW-1185">Reference proteome</keyword>
<dbReference type="InterPro" id="IPR013324">
    <property type="entry name" value="RNA_pol_sigma_r3/r4-like"/>
</dbReference>
<evidence type="ECO:0000313" key="8">
    <source>
        <dbReference type="EMBL" id="RZS65417.1"/>
    </source>
</evidence>
<name>A0A171KN32_9BURK</name>
<comment type="caution">
    <text evidence="7">The sequence shown here is derived from an EMBL/GenBank/DDBJ whole genome shotgun (WGS) entry which is preliminary data.</text>
</comment>
<dbReference type="InterPro" id="IPR013249">
    <property type="entry name" value="RNA_pol_sigma70_r4_t2"/>
</dbReference>
<dbReference type="Gene3D" id="1.10.1740.10">
    <property type="match status" value="1"/>
</dbReference>
<evidence type="ECO:0000256" key="1">
    <source>
        <dbReference type="ARBA" id="ARBA00010641"/>
    </source>
</evidence>
<protein>
    <submittedName>
        <fullName evidence="7">RNA polymerase sigma factor</fullName>
    </submittedName>
    <submittedName>
        <fullName evidence="8">RNA polymerase sigma-70 factor (ECF subfamily)</fullName>
    </submittedName>
</protein>
<dbReference type="NCBIfam" id="TIGR02937">
    <property type="entry name" value="sigma70-ECF"/>
    <property type="match status" value="1"/>
</dbReference>
<dbReference type="Gene3D" id="1.10.10.10">
    <property type="entry name" value="Winged helix-like DNA-binding domain superfamily/Winged helix DNA-binding domain"/>
    <property type="match status" value="1"/>
</dbReference>
<dbReference type="NCBIfam" id="NF009181">
    <property type="entry name" value="PRK12529.1"/>
    <property type="match status" value="1"/>
</dbReference>
<proteinExistence type="inferred from homology"/>
<evidence type="ECO:0000259" key="5">
    <source>
        <dbReference type="Pfam" id="PF04542"/>
    </source>
</evidence>
<dbReference type="OrthoDB" id="8536462at2"/>
<dbReference type="GO" id="GO:0003677">
    <property type="term" value="F:DNA binding"/>
    <property type="evidence" value="ECO:0007669"/>
    <property type="project" value="InterPro"/>
</dbReference>
<dbReference type="PATRIC" id="fig|206506.3.peg.3676"/>
<reference evidence="8 10" key="2">
    <citation type="submission" date="2019-02" db="EMBL/GenBank/DDBJ databases">
        <title>Genomic Encyclopedia of Type Strains, Phase IV (KMG-IV): sequencing the most valuable type-strain genomes for metagenomic binning, comparative biology and taxonomic classification.</title>
        <authorList>
            <person name="Goeker M."/>
        </authorList>
    </citation>
    <scope>NUCLEOTIDE SEQUENCE [LARGE SCALE GENOMIC DNA]</scope>
    <source>
        <strain evidence="8 10">DSM 16618</strain>
    </source>
</reference>
<evidence type="ECO:0000256" key="2">
    <source>
        <dbReference type="ARBA" id="ARBA00023015"/>
    </source>
</evidence>
<organism evidence="7 9">
    <name type="scientific">Kerstersia gyiorum</name>
    <dbReference type="NCBI Taxonomy" id="206506"/>
    <lineage>
        <taxon>Bacteria</taxon>
        <taxon>Pseudomonadati</taxon>
        <taxon>Pseudomonadota</taxon>
        <taxon>Betaproteobacteria</taxon>
        <taxon>Burkholderiales</taxon>
        <taxon>Alcaligenaceae</taxon>
        <taxon>Kerstersia</taxon>
    </lineage>
</organism>
<dbReference type="Pfam" id="PF04542">
    <property type="entry name" value="Sigma70_r2"/>
    <property type="match status" value="1"/>
</dbReference>
<evidence type="ECO:0000259" key="6">
    <source>
        <dbReference type="Pfam" id="PF08281"/>
    </source>
</evidence>
<dbReference type="STRING" id="206506.AAV32_17270"/>
<dbReference type="EMBL" id="SGWZ01000006">
    <property type="protein sequence ID" value="RZS65417.1"/>
    <property type="molecule type" value="Genomic_DNA"/>
</dbReference>
<accession>A0A171KN32</accession>
<keyword evidence="2" id="KW-0805">Transcription regulation</keyword>
<dbReference type="GeneID" id="99725306"/>
<dbReference type="GO" id="GO:0016987">
    <property type="term" value="F:sigma factor activity"/>
    <property type="evidence" value="ECO:0007669"/>
    <property type="project" value="UniProtKB-KW"/>
</dbReference>
<dbReference type="InterPro" id="IPR007627">
    <property type="entry name" value="RNA_pol_sigma70_r2"/>
</dbReference>
<dbReference type="GO" id="GO:0006352">
    <property type="term" value="P:DNA-templated transcription initiation"/>
    <property type="evidence" value="ECO:0007669"/>
    <property type="project" value="InterPro"/>
</dbReference>
<dbReference type="EMBL" id="LBNE01000018">
    <property type="protein sequence ID" value="KKO70299.1"/>
    <property type="molecule type" value="Genomic_DNA"/>
</dbReference>
<dbReference type="SUPFAM" id="SSF88659">
    <property type="entry name" value="Sigma3 and sigma4 domains of RNA polymerase sigma factors"/>
    <property type="match status" value="1"/>
</dbReference>
<dbReference type="PANTHER" id="PTHR43133">
    <property type="entry name" value="RNA POLYMERASE ECF-TYPE SIGMA FACTO"/>
    <property type="match status" value="1"/>
</dbReference>
<dbReference type="FunFam" id="1.10.10.10:FF:000427">
    <property type="entry name" value="RNA polymerase sigma factor"/>
    <property type="match status" value="1"/>
</dbReference>